<dbReference type="NCBIfam" id="NF005914">
    <property type="entry name" value="PRK07907.1"/>
    <property type="match status" value="1"/>
</dbReference>
<keyword evidence="1" id="KW-0645">Protease</keyword>
<sequence>MTLSEQDLRAAIDRELPGVRADLERLVRIPGIAFDGFDHGEIRRSAEAVADLLRGCGLEPVISHDAVIARRPGPPGSPTVMLYAHHDVQPAGDRALWSSDPFEPAERDGRLYGRGTADDKSGIMAHLAALRAFGDDLPVGVVVFVEGEEEYGSRSMPAILREHAGDLRADVIVIADSTNWDLGAPALTTSLRGEINCFVKVRTLRAAVHSGIYGGPAPDALTVLARLLATLHDADGTPAVAGLGGSGDAALDYPEDRYRRLAGVLDGVHLIGTGSVAGRLWAKPAISVLGITAPPAEGAPNAIVPTAKAKVSVRVPPGTDARTAWEAVRAHLERNVPWGAQASVTLEVIGQPERMPTTGPVVDAARAALRAAWEGTEPVDMGLGGSIPLVAQLRELYPDATILVTGAEDPYSSTHSPDESIDVSEFARICLAEALLLRNLAA</sequence>
<dbReference type="RefSeq" id="WP_203776847.1">
    <property type="nucleotide sequence ID" value="NZ_BAAABO010000001.1"/>
</dbReference>
<keyword evidence="2" id="KW-0479">Metal-binding</keyword>
<evidence type="ECO:0000313" key="6">
    <source>
        <dbReference type="Proteomes" id="UP000609879"/>
    </source>
</evidence>
<dbReference type="PANTHER" id="PTHR43270">
    <property type="entry name" value="BETA-ALA-HIS DIPEPTIDASE"/>
    <property type="match status" value="1"/>
</dbReference>
<dbReference type="InterPro" id="IPR051458">
    <property type="entry name" value="Cyt/Met_Dipeptidase"/>
</dbReference>
<dbReference type="Proteomes" id="UP000609879">
    <property type="component" value="Unassembled WGS sequence"/>
</dbReference>
<reference evidence="5 6" key="1">
    <citation type="submission" date="2021-01" db="EMBL/GenBank/DDBJ databases">
        <title>Whole genome shotgun sequence of Actinoplanes deccanensis NBRC 13994.</title>
        <authorList>
            <person name="Komaki H."/>
            <person name="Tamura T."/>
        </authorList>
    </citation>
    <scope>NUCLEOTIDE SEQUENCE [LARGE SCALE GENOMIC DNA]</scope>
    <source>
        <strain evidence="5 6">NBRC 13994</strain>
    </source>
</reference>
<protein>
    <submittedName>
        <fullName evidence="5">Dipeptidase</fullName>
    </submittedName>
</protein>
<evidence type="ECO:0000313" key="5">
    <source>
        <dbReference type="EMBL" id="GID79982.1"/>
    </source>
</evidence>
<dbReference type="Pfam" id="PF01546">
    <property type="entry name" value="Peptidase_M20"/>
    <property type="match status" value="1"/>
</dbReference>
<name>A0ABQ3YJ41_9ACTN</name>
<dbReference type="EMBL" id="BOMI01000184">
    <property type="protein sequence ID" value="GID79982.1"/>
    <property type="molecule type" value="Genomic_DNA"/>
</dbReference>
<accession>A0ABQ3YJ41</accession>
<proteinExistence type="predicted"/>
<dbReference type="SUPFAM" id="SSF53187">
    <property type="entry name" value="Zn-dependent exopeptidases"/>
    <property type="match status" value="1"/>
</dbReference>
<evidence type="ECO:0000259" key="4">
    <source>
        <dbReference type="Pfam" id="PF07687"/>
    </source>
</evidence>
<evidence type="ECO:0000256" key="3">
    <source>
        <dbReference type="ARBA" id="ARBA00022801"/>
    </source>
</evidence>
<evidence type="ECO:0000256" key="1">
    <source>
        <dbReference type="ARBA" id="ARBA00022670"/>
    </source>
</evidence>
<feature type="domain" description="Peptidase M20 dimerisation" evidence="4">
    <location>
        <begin position="199"/>
        <end position="338"/>
    </location>
</feature>
<keyword evidence="3" id="KW-0378">Hydrolase</keyword>
<dbReference type="Pfam" id="PF07687">
    <property type="entry name" value="M20_dimer"/>
    <property type="match status" value="1"/>
</dbReference>
<gene>
    <name evidence="5" type="ORF">Ade02nite_86230</name>
</gene>
<comment type="caution">
    <text evidence="5">The sequence shown here is derived from an EMBL/GenBank/DDBJ whole genome shotgun (WGS) entry which is preliminary data.</text>
</comment>
<dbReference type="Gene3D" id="3.40.630.10">
    <property type="entry name" value="Zn peptidases"/>
    <property type="match status" value="1"/>
</dbReference>
<dbReference type="InterPro" id="IPR011650">
    <property type="entry name" value="Peptidase_M20_dimer"/>
</dbReference>
<evidence type="ECO:0000256" key="2">
    <source>
        <dbReference type="ARBA" id="ARBA00022723"/>
    </source>
</evidence>
<organism evidence="5 6">
    <name type="scientific">Paractinoplanes deccanensis</name>
    <dbReference type="NCBI Taxonomy" id="113561"/>
    <lineage>
        <taxon>Bacteria</taxon>
        <taxon>Bacillati</taxon>
        <taxon>Actinomycetota</taxon>
        <taxon>Actinomycetes</taxon>
        <taxon>Micromonosporales</taxon>
        <taxon>Micromonosporaceae</taxon>
        <taxon>Paractinoplanes</taxon>
    </lineage>
</organism>
<dbReference type="PANTHER" id="PTHR43270:SF12">
    <property type="entry name" value="SUCCINYL-DIAMINOPIMELATE DESUCCINYLASE"/>
    <property type="match status" value="1"/>
</dbReference>
<dbReference type="InterPro" id="IPR002933">
    <property type="entry name" value="Peptidase_M20"/>
</dbReference>
<dbReference type="Gene3D" id="3.30.70.360">
    <property type="match status" value="1"/>
</dbReference>
<keyword evidence="6" id="KW-1185">Reference proteome</keyword>